<accession>A0A6J8CH09</accession>
<sequence>MSEYCFDTKTATVLNSLLEVVRDLQHRFEKFEKQIEKIAFIQCTVNSLVHKVNDVEKKLEFVMNRSTEIEGSVENMSHLMHKVVHRCKENISNITSLKTAELQHKDRGENVDFRLRNIEDDVIELKWRSMKTNLIFTGIQFQSDENTEDTLNSFIKQKLNIDKKSNFVSVHRFGKRGRRGNRPILAKFTTTKDKEIVLKNGFKLKGTNYGVQEQSIFQKSNKNEKFYTRWQNRPEGKKGKYSW</sequence>
<dbReference type="EMBL" id="CACVKT020005309">
    <property type="protein sequence ID" value="CAC5394552.1"/>
    <property type="molecule type" value="Genomic_DNA"/>
</dbReference>
<keyword evidence="2" id="KW-1185">Reference proteome</keyword>
<organism evidence="1 2">
    <name type="scientific">Mytilus coruscus</name>
    <name type="common">Sea mussel</name>
    <dbReference type="NCBI Taxonomy" id="42192"/>
    <lineage>
        <taxon>Eukaryota</taxon>
        <taxon>Metazoa</taxon>
        <taxon>Spiralia</taxon>
        <taxon>Lophotrochozoa</taxon>
        <taxon>Mollusca</taxon>
        <taxon>Bivalvia</taxon>
        <taxon>Autobranchia</taxon>
        <taxon>Pteriomorphia</taxon>
        <taxon>Mytilida</taxon>
        <taxon>Mytiloidea</taxon>
        <taxon>Mytilidae</taxon>
        <taxon>Mytilinae</taxon>
        <taxon>Mytilus</taxon>
    </lineage>
</organism>
<dbReference type="Proteomes" id="UP000507470">
    <property type="component" value="Unassembled WGS sequence"/>
</dbReference>
<dbReference type="Gene3D" id="3.30.70.1820">
    <property type="entry name" value="L1 transposable element, RRM domain"/>
    <property type="match status" value="1"/>
</dbReference>
<dbReference type="OrthoDB" id="6159214at2759"/>
<dbReference type="AlphaFoldDB" id="A0A6J8CH09"/>
<protein>
    <submittedName>
        <fullName evidence="1">Uncharacterized protein</fullName>
    </submittedName>
</protein>
<gene>
    <name evidence="1" type="ORF">MCOR_29287</name>
</gene>
<proteinExistence type="predicted"/>
<name>A0A6J8CH09_MYTCO</name>
<evidence type="ECO:0000313" key="1">
    <source>
        <dbReference type="EMBL" id="CAC5394552.1"/>
    </source>
</evidence>
<evidence type="ECO:0000313" key="2">
    <source>
        <dbReference type="Proteomes" id="UP000507470"/>
    </source>
</evidence>
<reference evidence="1 2" key="1">
    <citation type="submission" date="2020-06" db="EMBL/GenBank/DDBJ databases">
        <authorList>
            <person name="Li R."/>
            <person name="Bekaert M."/>
        </authorList>
    </citation>
    <scope>NUCLEOTIDE SEQUENCE [LARGE SCALE GENOMIC DNA]</scope>
    <source>
        <strain evidence="2">wild</strain>
    </source>
</reference>